<dbReference type="PROSITE" id="PS51704">
    <property type="entry name" value="GP_PDE"/>
    <property type="match status" value="1"/>
</dbReference>
<evidence type="ECO:0000313" key="3">
    <source>
        <dbReference type="Proteomes" id="UP000034849"/>
    </source>
</evidence>
<sequence length="222" mass="26341">MSGRSLIMFHGNSSVYGRPNSVASITEALKHNVDIIELDVRKSKDGILFCHHWSKFVWTLKYLNFEFIRKKFEVNTLEEVLSIIPTQKIIFLDIKDKRITAEDLKKVCEKFVQEYWLASCNLQYLGHLKSVLRDYAFVYNFGFIFFKKGVQESKAQGVNIIKVFRWQLTPNLKSHLLQSNIQFNIHPWFMNTKKYLEMVEKYGSVWIAYDDLDHLEKPWTKF</sequence>
<organism evidence="2 3">
    <name type="scientific">Candidatus Magasanikbacteria bacterium GW2011_GWC2_37_14</name>
    <dbReference type="NCBI Taxonomy" id="1619046"/>
    <lineage>
        <taxon>Bacteria</taxon>
        <taxon>Candidatus Magasanikiibacteriota</taxon>
    </lineage>
</organism>
<dbReference type="Proteomes" id="UP000034849">
    <property type="component" value="Unassembled WGS sequence"/>
</dbReference>
<accession>A0A0G0GLB8</accession>
<reference evidence="2 3" key="1">
    <citation type="journal article" date="2015" name="Nature">
        <title>rRNA introns, odd ribosomes, and small enigmatic genomes across a large radiation of phyla.</title>
        <authorList>
            <person name="Brown C.T."/>
            <person name="Hug L.A."/>
            <person name="Thomas B.C."/>
            <person name="Sharon I."/>
            <person name="Castelle C.J."/>
            <person name="Singh A."/>
            <person name="Wilkins M.J."/>
            <person name="Williams K.H."/>
            <person name="Banfield J.F."/>
        </authorList>
    </citation>
    <scope>NUCLEOTIDE SEQUENCE [LARGE SCALE GENOMIC DNA]</scope>
</reference>
<dbReference type="InterPro" id="IPR030395">
    <property type="entry name" value="GP_PDE_dom"/>
</dbReference>
<evidence type="ECO:0000313" key="2">
    <source>
        <dbReference type="EMBL" id="KKQ26950.1"/>
    </source>
</evidence>
<dbReference type="STRING" id="1619046.US42_C0018G0024"/>
<comment type="caution">
    <text evidence="2">The sequence shown here is derived from an EMBL/GenBank/DDBJ whole genome shotgun (WGS) entry which is preliminary data.</text>
</comment>
<dbReference type="Pfam" id="PF03009">
    <property type="entry name" value="GDPD"/>
    <property type="match status" value="1"/>
</dbReference>
<dbReference type="Gene3D" id="3.20.20.190">
    <property type="entry name" value="Phosphatidylinositol (PI) phosphodiesterase"/>
    <property type="match status" value="1"/>
</dbReference>
<dbReference type="CDD" id="cd08556">
    <property type="entry name" value="GDPD"/>
    <property type="match status" value="1"/>
</dbReference>
<dbReference type="SUPFAM" id="SSF51695">
    <property type="entry name" value="PLC-like phosphodiesterases"/>
    <property type="match status" value="1"/>
</dbReference>
<dbReference type="AlphaFoldDB" id="A0A0G0GLB8"/>
<dbReference type="PANTHER" id="PTHR46211:SF14">
    <property type="entry name" value="GLYCEROPHOSPHODIESTER PHOSPHODIESTERASE"/>
    <property type="match status" value="1"/>
</dbReference>
<dbReference type="EMBL" id="LBSX01000018">
    <property type="protein sequence ID" value="KKQ26950.1"/>
    <property type="molecule type" value="Genomic_DNA"/>
</dbReference>
<dbReference type="PANTHER" id="PTHR46211">
    <property type="entry name" value="GLYCEROPHOSPHORYL DIESTER PHOSPHODIESTERASE"/>
    <property type="match status" value="1"/>
</dbReference>
<dbReference type="GO" id="GO:0006629">
    <property type="term" value="P:lipid metabolic process"/>
    <property type="evidence" value="ECO:0007669"/>
    <property type="project" value="InterPro"/>
</dbReference>
<protein>
    <submittedName>
        <fullName evidence="2">Glycerophosphoryl diester phosphodiesterase</fullName>
    </submittedName>
</protein>
<dbReference type="GO" id="GO:0008081">
    <property type="term" value="F:phosphoric diester hydrolase activity"/>
    <property type="evidence" value="ECO:0007669"/>
    <property type="project" value="InterPro"/>
</dbReference>
<evidence type="ECO:0000259" key="1">
    <source>
        <dbReference type="PROSITE" id="PS51704"/>
    </source>
</evidence>
<proteinExistence type="predicted"/>
<dbReference type="InterPro" id="IPR017946">
    <property type="entry name" value="PLC-like_Pdiesterase_TIM-brl"/>
</dbReference>
<feature type="domain" description="GP-PDE" evidence="1">
    <location>
        <begin position="5"/>
        <end position="219"/>
    </location>
</feature>
<name>A0A0G0GLB8_9BACT</name>
<gene>
    <name evidence="2" type="ORF">US42_C0018G0024</name>
</gene>